<keyword evidence="2" id="KW-1185">Reference proteome</keyword>
<evidence type="ECO:0000313" key="1">
    <source>
        <dbReference type="EMBL" id="RXH21515.1"/>
    </source>
</evidence>
<organism evidence="1 2">
    <name type="scientific">Bradyrhizobium nanningense</name>
    <dbReference type="NCBI Taxonomy" id="1325118"/>
    <lineage>
        <taxon>Bacteria</taxon>
        <taxon>Pseudomonadati</taxon>
        <taxon>Pseudomonadota</taxon>
        <taxon>Alphaproteobacteria</taxon>
        <taxon>Hyphomicrobiales</taxon>
        <taxon>Nitrobacteraceae</taxon>
        <taxon>Bradyrhizobium</taxon>
    </lineage>
</organism>
<accession>A0A4Q0RST2</accession>
<evidence type="ECO:0008006" key="3">
    <source>
        <dbReference type="Google" id="ProtNLM"/>
    </source>
</evidence>
<proteinExistence type="predicted"/>
<dbReference type="EMBL" id="LBJQ01000094">
    <property type="protein sequence ID" value="RXH21515.1"/>
    <property type="molecule type" value="Genomic_DNA"/>
</dbReference>
<name>A0A4Q0RST2_9BRAD</name>
<reference evidence="1 2" key="1">
    <citation type="submission" date="2015-04" db="EMBL/GenBank/DDBJ databases">
        <title>Comparative genomics of rhizobia nodulating Arachis hypogaea in China.</title>
        <authorList>
            <person name="Li Y."/>
        </authorList>
    </citation>
    <scope>NUCLEOTIDE SEQUENCE [LARGE SCALE GENOMIC DNA]</scope>
    <source>
        <strain evidence="1 2">CCBAU 51757</strain>
    </source>
</reference>
<evidence type="ECO:0000313" key="2">
    <source>
        <dbReference type="Proteomes" id="UP000289546"/>
    </source>
</evidence>
<dbReference type="AlphaFoldDB" id="A0A4Q0RST2"/>
<comment type="caution">
    <text evidence="1">The sequence shown here is derived from an EMBL/GenBank/DDBJ whole genome shotgun (WGS) entry which is preliminary data.</text>
</comment>
<sequence>MTDHNRSLEEYIGVAFHQGPPVPQVGMEMRTVLTLMYFPHPMCDKLAPGVTFTVREGPQIVGYGTVRRRLDRWD</sequence>
<dbReference type="Proteomes" id="UP000289546">
    <property type="component" value="Unassembled WGS sequence"/>
</dbReference>
<gene>
    <name evidence="1" type="ORF">XH99_36465</name>
</gene>
<protein>
    <recommendedName>
        <fullName evidence="3">Translation elongation factor EFTu/EF1A C-terminal domain-containing protein</fullName>
    </recommendedName>
</protein>